<keyword evidence="2" id="KW-1185">Reference proteome</keyword>
<dbReference type="AlphaFoldDB" id="A1ZC79"/>
<protein>
    <submittedName>
        <fullName evidence="1">Uncharacterized protein</fullName>
    </submittedName>
</protein>
<proteinExistence type="predicted"/>
<evidence type="ECO:0000313" key="1">
    <source>
        <dbReference type="EMBL" id="EAY31881.1"/>
    </source>
</evidence>
<evidence type="ECO:0000313" key="2">
    <source>
        <dbReference type="Proteomes" id="UP000004095"/>
    </source>
</evidence>
<dbReference type="EMBL" id="AAWS01000001">
    <property type="protein sequence ID" value="EAY31881.1"/>
    <property type="molecule type" value="Genomic_DNA"/>
</dbReference>
<dbReference type="Proteomes" id="UP000004095">
    <property type="component" value="Unassembled WGS sequence"/>
</dbReference>
<sequence>MFFWYKLYFFKYHINPLIISKLSKGFLLGLDLSFCKFDHNDKLVVE</sequence>
<comment type="caution">
    <text evidence="1">The sequence shown here is derived from an EMBL/GenBank/DDBJ whole genome shotgun (WGS) entry which is preliminary data.</text>
</comment>
<accession>A1ZC79</accession>
<gene>
    <name evidence="1" type="ORF">M23134_01910</name>
</gene>
<organism evidence="1 2">
    <name type="scientific">Microscilla marina ATCC 23134</name>
    <dbReference type="NCBI Taxonomy" id="313606"/>
    <lineage>
        <taxon>Bacteria</taxon>
        <taxon>Pseudomonadati</taxon>
        <taxon>Bacteroidota</taxon>
        <taxon>Cytophagia</taxon>
        <taxon>Cytophagales</taxon>
        <taxon>Microscillaceae</taxon>
        <taxon>Microscilla</taxon>
    </lineage>
</organism>
<name>A1ZC79_MICM2</name>
<reference evidence="1 2" key="1">
    <citation type="submission" date="2007-01" db="EMBL/GenBank/DDBJ databases">
        <authorList>
            <person name="Haygood M."/>
            <person name="Podell S."/>
            <person name="Anderson C."/>
            <person name="Hopkinson B."/>
            <person name="Roe K."/>
            <person name="Barbeau K."/>
            <person name="Gaasterland T."/>
            <person name="Ferriera S."/>
            <person name="Johnson J."/>
            <person name="Kravitz S."/>
            <person name="Beeson K."/>
            <person name="Sutton G."/>
            <person name="Rogers Y.-H."/>
            <person name="Friedman R."/>
            <person name="Frazier M."/>
            <person name="Venter J.C."/>
        </authorList>
    </citation>
    <scope>NUCLEOTIDE SEQUENCE [LARGE SCALE GENOMIC DNA]</scope>
    <source>
        <strain evidence="1 2">ATCC 23134</strain>
    </source>
</reference>